<dbReference type="EMBL" id="RBZY01000007">
    <property type="protein sequence ID" value="RWR21957.1"/>
    <property type="molecule type" value="Genomic_DNA"/>
</dbReference>
<gene>
    <name evidence="2" type="ORF">D8Y23_02895</name>
</gene>
<name>A0A443JN52_9MICO</name>
<protein>
    <submittedName>
        <fullName evidence="2">DUF861 domain-containing protein</fullName>
    </submittedName>
</protein>
<dbReference type="Pfam" id="PF05899">
    <property type="entry name" value="Cupin_3"/>
    <property type="match status" value="1"/>
</dbReference>
<evidence type="ECO:0000313" key="2">
    <source>
        <dbReference type="EMBL" id="RWR21957.1"/>
    </source>
</evidence>
<proteinExistence type="predicted"/>
<dbReference type="CDD" id="cd02227">
    <property type="entry name" value="cupin_TM1112-like"/>
    <property type="match status" value="1"/>
</dbReference>
<dbReference type="Gene3D" id="2.60.120.10">
    <property type="entry name" value="Jelly Rolls"/>
    <property type="match status" value="1"/>
</dbReference>
<evidence type="ECO:0000259" key="1">
    <source>
        <dbReference type="Pfam" id="PF05899"/>
    </source>
</evidence>
<dbReference type="AlphaFoldDB" id="A0A443JN52"/>
<comment type="caution">
    <text evidence="2">The sequence shown here is derived from an EMBL/GenBank/DDBJ whole genome shotgun (WGS) entry which is preliminary data.</text>
</comment>
<feature type="domain" description="(S)-ureidoglycine aminohydrolase cupin" evidence="1">
    <location>
        <begin position="44"/>
        <end position="115"/>
    </location>
</feature>
<reference evidence="2 3" key="1">
    <citation type="journal article" date="2018" name="Front. Microbiol.">
        <title>Novel Insights Into Bacterial Dimethylsulfoniopropionate Catabolism in the East China Sea.</title>
        <authorList>
            <person name="Liu J."/>
            <person name="Liu J."/>
            <person name="Zhang S.H."/>
            <person name="Liang J."/>
            <person name="Lin H."/>
            <person name="Song D."/>
            <person name="Yang G.P."/>
            <person name="Todd J.D."/>
            <person name="Zhang X.H."/>
        </authorList>
    </citation>
    <scope>NUCLEOTIDE SEQUENCE [LARGE SCALE GENOMIC DNA]</scope>
    <source>
        <strain evidence="2 3">ZYFD042</strain>
    </source>
</reference>
<dbReference type="SUPFAM" id="SSF51182">
    <property type="entry name" value="RmlC-like cupins"/>
    <property type="match status" value="1"/>
</dbReference>
<evidence type="ECO:0000313" key="3">
    <source>
        <dbReference type="Proteomes" id="UP000285970"/>
    </source>
</evidence>
<accession>A0A443JN52</accession>
<dbReference type="InterPro" id="IPR014710">
    <property type="entry name" value="RmlC-like_jellyroll"/>
</dbReference>
<dbReference type="OrthoDB" id="9799053at2"/>
<sequence>MTHVIRPAELDAAELEAKPLAPPNAEPLSGEIIVRGKVQFVNDDRTIISGVWESDPGTSRWEFLTRGEIVHILAGRMTVQRDGEEAVELTAGSAAYFPIGWTGVWSVVEPVRKLYVVYKPEA</sequence>
<dbReference type="InterPro" id="IPR008579">
    <property type="entry name" value="UGlyAH_Cupin_dom"/>
</dbReference>
<dbReference type="RefSeq" id="WP_128216674.1">
    <property type="nucleotide sequence ID" value="NZ_RBZY01000007.1"/>
</dbReference>
<organism evidence="2 3">
    <name type="scientific">Microbacterium enclense</name>
    <dbReference type="NCBI Taxonomy" id="993073"/>
    <lineage>
        <taxon>Bacteria</taxon>
        <taxon>Bacillati</taxon>
        <taxon>Actinomycetota</taxon>
        <taxon>Actinomycetes</taxon>
        <taxon>Micrococcales</taxon>
        <taxon>Microbacteriaceae</taxon>
        <taxon>Microbacterium</taxon>
    </lineage>
</organism>
<dbReference type="Proteomes" id="UP000285970">
    <property type="component" value="Unassembled WGS sequence"/>
</dbReference>
<dbReference type="InterPro" id="IPR011051">
    <property type="entry name" value="RmlC_Cupin_sf"/>
</dbReference>